<dbReference type="CDD" id="cd05233">
    <property type="entry name" value="SDR_c"/>
    <property type="match status" value="1"/>
</dbReference>
<dbReference type="FunFam" id="3.40.50.720:FF:000084">
    <property type="entry name" value="Short-chain dehydrogenase reductase"/>
    <property type="match status" value="1"/>
</dbReference>
<dbReference type="InterPro" id="IPR002347">
    <property type="entry name" value="SDR_fam"/>
</dbReference>
<dbReference type="AlphaFoldDB" id="A0A2I2KU73"/>
<dbReference type="Pfam" id="PF13561">
    <property type="entry name" value="adh_short_C2"/>
    <property type="match status" value="1"/>
</dbReference>
<dbReference type="GO" id="GO:0016491">
    <property type="term" value="F:oxidoreductase activity"/>
    <property type="evidence" value="ECO:0007669"/>
    <property type="project" value="UniProtKB-KW"/>
</dbReference>
<dbReference type="Proteomes" id="UP000234331">
    <property type="component" value="Unassembled WGS sequence"/>
</dbReference>
<gene>
    <name evidence="3" type="ORF">FRACA_3060004</name>
</gene>
<evidence type="ECO:0000313" key="4">
    <source>
        <dbReference type="Proteomes" id="UP000234331"/>
    </source>
</evidence>
<dbReference type="EMBL" id="FZMO01000231">
    <property type="protein sequence ID" value="SNQ49199.1"/>
    <property type="molecule type" value="Genomic_DNA"/>
</dbReference>
<sequence>MATERFTGKVAVVTGAGSGIGRASAARLAAEGALVVVNDLRAEPAAETVRLIVDGGGSAEAVPGDVLEPGFVDRLLDGVAERHGRLDILHNNVGFGGRAAITEVDDATWARGIDGNLGATFRGIRAALRIMGSRGGGTVVNTASMAGTGKVVGTTPYYGTAKAAVIHLTQEAAVEGGPLGIRVNAVVPGSVRTPAFEAYLAGEGRLERYAAQLPLPRVAEPADIAAAVAFLASDDAAAITGIALPVDSGLSAVLYQPALG</sequence>
<dbReference type="PRINTS" id="PR00081">
    <property type="entry name" value="GDHRDH"/>
</dbReference>
<dbReference type="RefSeq" id="WP_101832740.1">
    <property type="nucleotide sequence ID" value="NZ_FZMO01000231.1"/>
</dbReference>
<dbReference type="PRINTS" id="PR00080">
    <property type="entry name" value="SDRFAMILY"/>
</dbReference>
<keyword evidence="2" id="KW-0560">Oxidoreductase</keyword>
<dbReference type="Gene3D" id="3.40.50.720">
    <property type="entry name" value="NAD(P)-binding Rossmann-like Domain"/>
    <property type="match status" value="1"/>
</dbReference>
<dbReference type="SUPFAM" id="SSF51735">
    <property type="entry name" value="NAD(P)-binding Rossmann-fold domains"/>
    <property type="match status" value="1"/>
</dbReference>
<dbReference type="PANTHER" id="PTHR43669">
    <property type="entry name" value="5-KETO-D-GLUCONATE 5-REDUCTASE"/>
    <property type="match status" value="1"/>
</dbReference>
<dbReference type="OrthoDB" id="7064009at2"/>
<proteinExistence type="inferred from homology"/>
<reference evidence="3 4" key="1">
    <citation type="submission" date="2017-06" db="EMBL/GenBank/DDBJ databases">
        <authorList>
            <person name="Kim H.J."/>
            <person name="Triplett B.A."/>
        </authorList>
    </citation>
    <scope>NUCLEOTIDE SEQUENCE [LARGE SCALE GENOMIC DNA]</scope>
    <source>
        <strain evidence="3">FRACA_ARgP5</strain>
    </source>
</reference>
<comment type="similarity">
    <text evidence="1">Belongs to the short-chain dehydrogenases/reductases (SDR) family.</text>
</comment>
<evidence type="ECO:0000313" key="3">
    <source>
        <dbReference type="EMBL" id="SNQ49199.1"/>
    </source>
</evidence>
<keyword evidence="4" id="KW-1185">Reference proteome</keyword>
<evidence type="ECO:0000256" key="1">
    <source>
        <dbReference type="ARBA" id="ARBA00006484"/>
    </source>
</evidence>
<dbReference type="PANTHER" id="PTHR43669:SF3">
    <property type="entry name" value="ALCOHOL DEHYDROGENASE, PUTATIVE (AFU_ORTHOLOGUE AFUA_3G03445)-RELATED"/>
    <property type="match status" value="1"/>
</dbReference>
<name>A0A2I2KU73_9ACTN</name>
<dbReference type="InterPro" id="IPR036291">
    <property type="entry name" value="NAD(P)-bd_dom_sf"/>
</dbReference>
<evidence type="ECO:0000256" key="2">
    <source>
        <dbReference type="ARBA" id="ARBA00023002"/>
    </source>
</evidence>
<protein>
    <submittedName>
        <fullName evidence="3">3-oxoacyl-(Acyl-carrier-protein) reductase</fullName>
    </submittedName>
</protein>
<organism evidence="3 4">
    <name type="scientific">Frankia canadensis</name>
    <dbReference type="NCBI Taxonomy" id="1836972"/>
    <lineage>
        <taxon>Bacteria</taxon>
        <taxon>Bacillati</taxon>
        <taxon>Actinomycetota</taxon>
        <taxon>Actinomycetes</taxon>
        <taxon>Frankiales</taxon>
        <taxon>Frankiaceae</taxon>
        <taxon>Frankia</taxon>
    </lineage>
</organism>
<accession>A0A2I2KU73</accession>